<protein>
    <recommendedName>
        <fullName evidence="1">SHOCT domain-containing protein</fullName>
    </recommendedName>
</protein>
<evidence type="ECO:0000259" key="1">
    <source>
        <dbReference type="Pfam" id="PF09851"/>
    </source>
</evidence>
<proteinExistence type="predicted"/>
<keyword evidence="3" id="KW-1185">Reference proteome</keyword>
<dbReference type="HOGENOM" id="CLU_093409_0_1_9"/>
<dbReference type="STRING" id="411471.SUBVAR_06984"/>
<name>D1PRF6_9FIRM</name>
<accession>D1PRF6</accession>
<comment type="caution">
    <text evidence="2">The sequence shown here is derived from an EMBL/GenBank/DDBJ whole genome shotgun (WGS) entry which is preliminary data.</text>
</comment>
<sequence length="210" mass="23128">MRAGYNPKDAPRLSLADVRAKASSASQVLRGEEAMPVSLQLQDICIDTVGKQWYCKTGLLTGTGDRCPETTGVHSLNDLRVTWVESYTLNSVNTKTTNNGIKRAIIGGVLAGSTGAVIGAVTAKKTTTGNTVSTEHFHVHLRFSSNPDKDYWIYLKNSNEVNLLLRHISHENAPETSDPTEELRKYKSLLDDGIITQQDFEAKKKQLLKL</sequence>
<reference evidence="2" key="1">
    <citation type="submission" date="2009-12" db="EMBL/GenBank/DDBJ databases">
        <authorList>
            <person name="Weinstock G."/>
            <person name="Sodergren E."/>
            <person name="Clifton S."/>
            <person name="Fulton L."/>
            <person name="Fulton B."/>
            <person name="Courtney L."/>
            <person name="Fronick C."/>
            <person name="Harrison M."/>
            <person name="Strong C."/>
            <person name="Farmer C."/>
            <person name="Delahaunty K."/>
            <person name="Markovic C."/>
            <person name="Hall O."/>
            <person name="Minx P."/>
            <person name="Tomlinson C."/>
            <person name="Mitreva M."/>
            <person name="Nelson J."/>
            <person name="Hou S."/>
            <person name="Wollam A."/>
            <person name="Pepin K.H."/>
            <person name="Johnson M."/>
            <person name="Bhonagiri V."/>
            <person name="Nash W.E."/>
            <person name="Warren W."/>
            <person name="Chinwalla A."/>
            <person name="Mardis E.R."/>
            <person name="Wilson R.K."/>
        </authorList>
    </citation>
    <scope>NUCLEOTIDE SEQUENCE [LARGE SCALE GENOMIC DNA]</scope>
    <source>
        <strain evidence="2">DSM 15176</strain>
    </source>
</reference>
<evidence type="ECO:0000313" key="3">
    <source>
        <dbReference type="Proteomes" id="UP000003438"/>
    </source>
</evidence>
<dbReference type="Pfam" id="PF09851">
    <property type="entry name" value="SHOCT"/>
    <property type="match status" value="1"/>
</dbReference>
<dbReference type="EMBL" id="ACBY02000060">
    <property type="protein sequence ID" value="EFB74681.1"/>
    <property type="molecule type" value="Genomic_DNA"/>
</dbReference>
<feature type="domain" description="SHOCT" evidence="1">
    <location>
        <begin position="181"/>
        <end position="208"/>
    </location>
</feature>
<organism evidence="2 3">
    <name type="scientific">Subdoligranulum variabile DSM 15176</name>
    <dbReference type="NCBI Taxonomy" id="411471"/>
    <lineage>
        <taxon>Bacteria</taxon>
        <taxon>Bacillati</taxon>
        <taxon>Bacillota</taxon>
        <taxon>Clostridia</taxon>
        <taxon>Eubacteriales</taxon>
        <taxon>Oscillospiraceae</taxon>
        <taxon>Subdoligranulum</taxon>
    </lineage>
</organism>
<dbReference type="InterPro" id="IPR018649">
    <property type="entry name" value="SHOCT"/>
</dbReference>
<gene>
    <name evidence="2" type="ORF">SUBVAR_06984</name>
</gene>
<dbReference type="eggNOG" id="ENOG5030306">
    <property type="taxonomic scope" value="Bacteria"/>
</dbReference>
<dbReference type="Proteomes" id="UP000003438">
    <property type="component" value="Unassembled WGS sequence"/>
</dbReference>
<evidence type="ECO:0000313" key="2">
    <source>
        <dbReference type="EMBL" id="EFB74681.1"/>
    </source>
</evidence>
<dbReference type="AlphaFoldDB" id="D1PRF6"/>